<name>A0A8H9LZ65_9ALTE</name>
<reference evidence="2" key="1">
    <citation type="journal article" date="2014" name="Int. J. Syst. Evol. Microbiol.">
        <title>Complete genome sequence of Corynebacterium casei LMG S-19264T (=DSM 44701T), isolated from a smear-ripened cheese.</title>
        <authorList>
            <consortium name="US DOE Joint Genome Institute (JGI-PGF)"/>
            <person name="Walter F."/>
            <person name="Albersmeier A."/>
            <person name="Kalinowski J."/>
            <person name="Ruckert C."/>
        </authorList>
    </citation>
    <scope>NUCLEOTIDE SEQUENCE</scope>
    <source>
        <strain evidence="2">KCTC 32337</strain>
    </source>
</reference>
<feature type="transmembrane region" description="Helical" evidence="1">
    <location>
        <begin position="37"/>
        <end position="57"/>
    </location>
</feature>
<dbReference type="AlphaFoldDB" id="A0A8H9LZ65"/>
<organism evidence="2 3">
    <name type="scientific">Paraglaciecola chathamensis</name>
    <dbReference type="NCBI Taxonomy" id="368405"/>
    <lineage>
        <taxon>Bacteria</taxon>
        <taxon>Pseudomonadati</taxon>
        <taxon>Pseudomonadota</taxon>
        <taxon>Gammaproteobacteria</taxon>
        <taxon>Alteromonadales</taxon>
        <taxon>Alteromonadaceae</taxon>
        <taxon>Paraglaciecola</taxon>
    </lineage>
</organism>
<keyword evidence="1" id="KW-1133">Transmembrane helix</keyword>
<dbReference type="EMBL" id="BMZC01000001">
    <property type="protein sequence ID" value="GGZ47856.1"/>
    <property type="molecule type" value="Genomic_DNA"/>
</dbReference>
<keyword evidence="1" id="KW-0472">Membrane</keyword>
<evidence type="ECO:0000256" key="1">
    <source>
        <dbReference type="SAM" id="Phobius"/>
    </source>
</evidence>
<evidence type="ECO:0000313" key="2">
    <source>
        <dbReference type="EMBL" id="GGZ47856.1"/>
    </source>
</evidence>
<evidence type="ECO:0000313" key="3">
    <source>
        <dbReference type="Proteomes" id="UP000622604"/>
    </source>
</evidence>
<protein>
    <submittedName>
        <fullName evidence="2">Uncharacterized protein</fullName>
    </submittedName>
</protein>
<dbReference type="Proteomes" id="UP000622604">
    <property type="component" value="Unassembled WGS sequence"/>
</dbReference>
<proteinExistence type="predicted"/>
<keyword evidence="1" id="KW-0812">Transmembrane</keyword>
<gene>
    <name evidence="2" type="ORF">GCM10011274_01960</name>
</gene>
<reference evidence="2" key="2">
    <citation type="submission" date="2020-09" db="EMBL/GenBank/DDBJ databases">
        <authorList>
            <person name="Sun Q."/>
            <person name="Kim S."/>
        </authorList>
    </citation>
    <scope>NUCLEOTIDE SEQUENCE</scope>
    <source>
        <strain evidence="2">KCTC 32337</strain>
    </source>
</reference>
<sequence>MAQNASFSHELPRDRNISTQLAARNWVKFLTPHSVEFYVLAITLLRFVIMLWASVIWNEPDENNKKSLY</sequence>
<comment type="caution">
    <text evidence="2">The sequence shown here is derived from an EMBL/GenBank/DDBJ whole genome shotgun (WGS) entry which is preliminary data.</text>
</comment>
<accession>A0A8H9LZ65</accession>